<protein>
    <submittedName>
        <fullName evidence="2">Uncharacterized protein</fullName>
    </submittedName>
</protein>
<accession>A0ABS0CSU3</accession>
<name>A0ABS0CSU3_9NOCA</name>
<gene>
    <name evidence="2" type="ORF">IU459_19280</name>
</gene>
<feature type="signal peptide" evidence="1">
    <location>
        <begin position="1"/>
        <end position="26"/>
    </location>
</feature>
<evidence type="ECO:0000313" key="3">
    <source>
        <dbReference type="Proteomes" id="UP000702209"/>
    </source>
</evidence>
<dbReference type="RefSeq" id="WP_195130937.1">
    <property type="nucleotide sequence ID" value="NZ_JADLQX010000014.1"/>
</dbReference>
<feature type="chain" id="PRO_5046935287" evidence="1">
    <location>
        <begin position="27"/>
        <end position="70"/>
    </location>
</feature>
<proteinExistence type="predicted"/>
<sequence length="70" mass="7084">MTRITRLTIGALLTVAVLSPAATAQAEIPQPTPSASLVDAGDSGSASGTTGLVCTIIKLVLMNQGPEFCR</sequence>
<keyword evidence="3" id="KW-1185">Reference proteome</keyword>
<evidence type="ECO:0000313" key="2">
    <source>
        <dbReference type="EMBL" id="MBF6299664.1"/>
    </source>
</evidence>
<keyword evidence="1" id="KW-0732">Signal</keyword>
<dbReference type="EMBL" id="JADLQX010000014">
    <property type="protein sequence ID" value="MBF6299664.1"/>
    <property type="molecule type" value="Genomic_DNA"/>
</dbReference>
<evidence type="ECO:0000256" key="1">
    <source>
        <dbReference type="SAM" id="SignalP"/>
    </source>
</evidence>
<reference evidence="2 3" key="1">
    <citation type="submission" date="2020-10" db="EMBL/GenBank/DDBJ databases">
        <title>Identification of Nocardia species via Next-generation sequencing and recognition of intraspecies genetic diversity.</title>
        <authorList>
            <person name="Li P."/>
            <person name="Li P."/>
            <person name="Lu B."/>
        </authorList>
    </citation>
    <scope>NUCLEOTIDE SEQUENCE [LARGE SCALE GENOMIC DNA]</scope>
    <source>
        <strain evidence="2 3">BJ06-0157</strain>
    </source>
</reference>
<dbReference type="Proteomes" id="UP000702209">
    <property type="component" value="Unassembled WGS sequence"/>
</dbReference>
<comment type="caution">
    <text evidence="2">The sequence shown here is derived from an EMBL/GenBank/DDBJ whole genome shotgun (WGS) entry which is preliminary data.</text>
</comment>
<organism evidence="2 3">
    <name type="scientific">Nocardia amamiensis</name>
    <dbReference type="NCBI Taxonomy" id="404578"/>
    <lineage>
        <taxon>Bacteria</taxon>
        <taxon>Bacillati</taxon>
        <taxon>Actinomycetota</taxon>
        <taxon>Actinomycetes</taxon>
        <taxon>Mycobacteriales</taxon>
        <taxon>Nocardiaceae</taxon>
        <taxon>Nocardia</taxon>
    </lineage>
</organism>